<keyword evidence="2" id="KW-0732">Signal</keyword>
<evidence type="ECO:0000313" key="6">
    <source>
        <dbReference type="Proteomes" id="UP000611762"/>
    </source>
</evidence>
<organism evidence="5 6">
    <name type="scientific">Congzhengia minquanensis</name>
    <dbReference type="NCBI Taxonomy" id="2763657"/>
    <lineage>
        <taxon>Bacteria</taxon>
        <taxon>Bacillati</taxon>
        <taxon>Bacillota</taxon>
        <taxon>Clostridia</taxon>
        <taxon>Eubacteriales</taxon>
        <taxon>Oscillospiraceae</taxon>
        <taxon>Congzhengia</taxon>
    </lineage>
</organism>
<feature type="domain" description="4-O-methyl-glucuronoyl methylesterase-like" evidence="4">
    <location>
        <begin position="70"/>
        <end position="296"/>
    </location>
</feature>
<sequence length="351" mass="39504">MLKETLNGLNLPKFPFGMPIEEAKNTMLGVLLEEEYGVLPNRETSLSWETVSEEKDFAAGKAILRTVNITAQFETDAFTFPVRAAIPKGKKKVPFFVHINFRPDVPDRYEPTEEIIDSGFAVLSFCYKEVTSDDADFSNGVSPFLLGANEQVRPNDCGKIAMWAWAASRVLDYAETLPELDQNRAMTVGHSRLGKTALLAGAQDTRFALAISNDSGCSGAAITRGKQGERVEDICSRLGYWFCKNYEKYRGKEDDMPFDQHFLLAAIAPRKVYVASAAEDLWADPNFEFLSCVMAGDYFEHYGQKGFVYSDRFPAVGEKLHKGNVAYHRRGGTHFLSREDWRLFMEYAKTI</sequence>
<dbReference type="GO" id="GO:0052689">
    <property type="term" value="F:carboxylic ester hydrolase activity"/>
    <property type="evidence" value="ECO:0007669"/>
    <property type="project" value="UniProtKB-KW"/>
</dbReference>
<evidence type="ECO:0000313" key="5">
    <source>
        <dbReference type="EMBL" id="MBC8541213.1"/>
    </source>
</evidence>
<keyword evidence="3" id="KW-0378">Hydrolase</keyword>
<dbReference type="Gene3D" id="3.40.50.1820">
    <property type="entry name" value="alpha/beta hydrolase"/>
    <property type="match status" value="1"/>
</dbReference>
<proteinExistence type="predicted"/>
<dbReference type="SUPFAM" id="SSF53474">
    <property type="entry name" value="alpha/beta-Hydrolases"/>
    <property type="match status" value="1"/>
</dbReference>
<evidence type="ECO:0000256" key="1">
    <source>
        <dbReference type="ARBA" id="ARBA00022487"/>
    </source>
</evidence>
<dbReference type="InterPro" id="IPR029058">
    <property type="entry name" value="AB_hydrolase_fold"/>
</dbReference>
<gene>
    <name evidence="5" type="ORF">H8698_09525</name>
</gene>
<protein>
    <recommendedName>
        <fullName evidence="4">4-O-methyl-glucuronoyl methylesterase-like domain-containing protein</fullName>
    </recommendedName>
</protein>
<dbReference type="Proteomes" id="UP000611762">
    <property type="component" value="Unassembled WGS sequence"/>
</dbReference>
<reference evidence="5" key="1">
    <citation type="submission" date="2020-08" db="EMBL/GenBank/DDBJ databases">
        <title>Genome public.</title>
        <authorList>
            <person name="Liu C."/>
            <person name="Sun Q."/>
        </authorList>
    </citation>
    <scope>NUCLEOTIDE SEQUENCE</scope>
    <source>
        <strain evidence="5">H8</strain>
    </source>
</reference>
<dbReference type="AlphaFoldDB" id="A0A926DNI1"/>
<dbReference type="Pfam" id="PF22244">
    <property type="entry name" value="GCE_fung"/>
    <property type="match status" value="1"/>
</dbReference>
<evidence type="ECO:0000256" key="3">
    <source>
        <dbReference type="ARBA" id="ARBA00022801"/>
    </source>
</evidence>
<dbReference type="InterPro" id="IPR054579">
    <property type="entry name" value="GCE-like_dom"/>
</dbReference>
<keyword evidence="1" id="KW-0719">Serine esterase</keyword>
<dbReference type="EMBL" id="JACRSU010000003">
    <property type="protein sequence ID" value="MBC8541213.1"/>
    <property type="molecule type" value="Genomic_DNA"/>
</dbReference>
<name>A0A926DNI1_9FIRM</name>
<accession>A0A926DNI1</accession>
<keyword evidence="6" id="KW-1185">Reference proteome</keyword>
<dbReference type="RefSeq" id="WP_249313200.1">
    <property type="nucleotide sequence ID" value="NZ_JACRSU010000003.1"/>
</dbReference>
<evidence type="ECO:0000256" key="2">
    <source>
        <dbReference type="ARBA" id="ARBA00022729"/>
    </source>
</evidence>
<comment type="caution">
    <text evidence="5">The sequence shown here is derived from an EMBL/GenBank/DDBJ whole genome shotgun (WGS) entry which is preliminary data.</text>
</comment>
<evidence type="ECO:0000259" key="4">
    <source>
        <dbReference type="Pfam" id="PF22244"/>
    </source>
</evidence>